<evidence type="ECO:0000313" key="4">
    <source>
        <dbReference type="WBParaSite" id="PSAMB.scaffold351size55202.g4972.t1"/>
    </source>
</evidence>
<evidence type="ECO:0000259" key="2">
    <source>
        <dbReference type="PROSITE" id="PS50174"/>
    </source>
</evidence>
<sequence>MMNEEEEGEGFDEPSTSNAVSSTSADQSFSLLHKKKRPDDEKYHVYAIVRNIPGWFHSKDLRRFFSGFVETARFDCFHFRHRPEIHQQQQQSNDKDSTDAVTDKSTKLSDPSDKKKDAKNKRFCCVVRLKCKADRDLLISDYHQKHWITEDGSEIALKCFIFSLKLSEGGSDKGAPSNSLSTTDAEEMIELRPPLVMPQGNVGTPSRYFFEQIRNCALPTSVIAKLGLKPLRSQRQFGAVPMEYASTSRRYASIEEKVIAQSTPDNDDGEDDDKDECEEWERHEALHDDVTEQDRTKQKLYEDDAEVTWEKGGPGLVWYTDSFYWDQAEGTDCDWRWADDWDVDFSVYYDKDGGDMDARQAVQIRREKMLRSGAEDSSVFKSTNVKPTAIGRKRRRSESDVDTCGRFERHTKGIGAKLLRRFGWKPGTGVGKGVAGRPYPIAVDLETEAQLSNERRGFGYRGEKLQRTGFVRPPPKHSINTVYDDKTVLPEDQPAPLLRRDVLTRMKYR</sequence>
<proteinExistence type="predicted"/>
<feature type="compositionally biased region" description="Polar residues" evidence="1">
    <location>
        <begin position="14"/>
        <end position="29"/>
    </location>
</feature>
<dbReference type="Pfam" id="PF01585">
    <property type="entry name" value="G-patch"/>
    <property type="match status" value="1"/>
</dbReference>
<dbReference type="WBParaSite" id="PSAMB.scaffold351size55202.g4972.t1">
    <property type="protein sequence ID" value="PSAMB.scaffold351size55202.g4972.t1"/>
    <property type="gene ID" value="PSAMB.scaffold351size55202.g4972"/>
</dbReference>
<organism evidence="3 4">
    <name type="scientific">Plectus sambesii</name>
    <dbReference type="NCBI Taxonomy" id="2011161"/>
    <lineage>
        <taxon>Eukaryota</taxon>
        <taxon>Metazoa</taxon>
        <taxon>Ecdysozoa</taxon>
        <taxon>Nematoda</taxon>
        <taxon>Chromadorea</taxon>
        <taxon>Plectida</taxon>
        <taxon>Plectina</taxon>
        <taxon>Plectoidea</taxon>
        <taxon>Plectidae</taxon>
        <taxon>Plectus</taxon>
    </lineage>
</organism>
<name>A0A914W9D6_9BILA</name>
<dbReference type="AlphaFoldDB" id="A0A914W9D6"/>
<evidence type="ECO:0000256" key="1">
    <source>
        <dbReference type="SAM" id="MobiDB-lite"/>
    </source>
</evidence>
<reference evidence="4" key="1">
    <citation type="submission" date="2022-11" db="UniProtKB">
        <authorList>
            <consortium name="WormBaseParasite"/>
        </authorList>
    </citation>
    <scope>IDENTIFICATION</scope>
</reference>
<dbReference type="InterPro" id="IPR040341">
    <property type="entry name" value="GPATCH3"/>
</dbReference>
<dbReference type="PANTHER" id="PTHR14390">
    <property type="entry name" value="G PATCH DOMAIN CONTAINING PROTEIN 3"/>
    <property type="match status" value="1"/>
</dbReference>
<dbReference type="PANTHER" id="PTHR14390:SF2">
    <property type="entry name" value="G PATCH DOMAIN-CONTAINING PROTEIN 3"/>
    <property type="match status" value="1"/>
</dbReference>
<feature type="compositionally biased region" description="Acidic residues" evidence="1">
    <location>
        <begin position="1"/>
        <end position="12"/>
    </location>
</feature>
<feature type="domain" description="G-patch" evidence="2">
    <location>
        <begin position="411"/>
        <end position="463"/>
    </location>
</feature>
<dbReference type="GO" id="GO:0003676">
    <property type="term" value="F:nucleic acid binding"/>
    <property type="evidence" value="ECO:0007669"/>
    <property type="project" value="InterPro"/>
</dbReference>
<dbReference type="GO" id="GO:0032480">
    <property type="term" value="P:negative regulation of type I interferon production"/>
    <property type="evidence" value="ECO:0007669"/>
    <property type="project" value="InterPro"/>
</dbReference>
<feature type="region of interest" description="Disordered" evidence="1">
    <location>
        <begin position="1"/>
        <end position="29"/>
    </location>
</feature>
<dbReference type="GO" id="GO:0039536">
    <property type="term" value="P:negative regulation of RIG-I signaling pathway"/>
    <property type="evidence" value="ECO:0007669"/>
    <property type="project" value="InterPro"/>
</dbReference>
<protein>
    <submittedName>
        <fullName evidence="4">G-patch domain-containing protein</fullName>
    </submittedName>
</protein>
<dbReference type="Proteomes" id="UP000887566">
    <property type="component" value="Unplaced"/>
</dbReference>
<feature type="region of interest" description="Disordered" evidence="1">
    <location>
        <begin position="85"/>
        <end position="116"/>
    </location>
</feature>
<accession>A0A914W9D6</accession>
<feature type="compositionally biased region" description="Basic and acidic residues" evidence="1">
    <location>
        <begin position="93"/>
        <end position="116"/>
    </location>
</feature>
<dbReference type="PROSITE" id="PS50174">
    <property type="entry name" value="G_PATCH"/>
    <property type="match status" value="1"/>
</dbReference>
<dbReference type="SMART" id="SM00443">
    <property type="entry name" value="G_patch"/>
    <property type="match status" value="1"/>
</dbReference>
<dbReference type="GO" id="GO:0045893">
    <property type="term" value="P:positive regulation of DNA-templated transcription"/>
    <property type="evidence" value="ECO:0007669"/>
    <property type="project" value="TreeGrafter"/>
</dbReference>
<dbReference type="InterPro" id="IPR000467">
    <property type="entry name" value="G_patch_dom"/>
</dbReference>
<keyword evidence="3" id="KW-1185">Reference proteome</keyword>
<evidence type="ECO:0000313" key="3">
    <source>
        <dbReference type="Proteomes" id="UP000887566"/>
    </source>
</evidence>